<feature type="compositionally biased region" description="Polar residues" evidence="1">
    <location>
        <begin position="21"/>
        <end position="31"/>
    </location>
</feature>
<dbReference type="Proteomes" id="UP000682733">
    <property type="component" value="Unassembled WGS sequence"/>
</dbReference>
<feature type="compositionally biased region" description="Basic and acidic residues" evidence="1">
    <location>
        <begin position="33"/>
        <end position="45"/>
    </location>
</feature>
<name>A0A814APN0_9BILA</name>
<organism evidence="2 6">
    <name type="scientific">Didymodactylos carnosus</name>
    <dbReference type="NCBI Taxonomy" id="1234261"/>
    <lineage>
        <taxon>Eukaryota</taxon>
        <taxon>Metazoa</taxon>
        <taxon>Spiralia</taxon>
        <taxon>Gnathifera</taxon>
        <taxon>Rotifera</taxon>
        <taxon>Eurotatoria</taxon>
        <taxon>Bdelloidea</taxon>
        <taxon>Philodinida</taxon>
        <taxon>Philodinidae</taxon>
        <taxon>Didymodactylos</taxon>
    </lineage>
</organism>
<evidence type="ECO:0000313" key="5">
    <source>
        <dbReference type="EMBL" id="CAF4058791.1"/>
    </source>
</evidence>
<evidence type="ECO:0000313" key="3">
    <source>
        <dbReference type="EMBL" id="CAF1251538.1"/>
    </source>
</evidence>
<evidence type="ECO:0000313" key="2">
    <source>
        <dbReference type="EMBL" id="CAF0915059.1"/>
    </source>
</evidence>
<gene>
    <name evidence="2" type="ORF">GPM918_LOCUS9350</name>
    <name evidence="3" type="ORF">OVA965_LOCUS26301</name>
    <name evidence="4" type="ORF">SRO942_LOCUS9351</name>
    <name evidence="5" type="ORF">TMI583_LOCUS27042</name>
</gene>
<dbReference type="EMBL" id="CAJNOQ010001728">
    <property type="protein sequence ID" value="CAF0915059.1"/>
    <property type="molecule type" value="Genomic_DNA"/>
</dbReference>
<protein>
    <submittedName>
        <fullName evidence="2">Uncharacterized protein</fullName>
    </submittedName>
</protein>
<evidence type="ECO:0000313" key="6">
    <source>
        <dbReference type="Proteomes" id="UP000663829"/>
    </source>
</evidence>
<dbReference type="EMBL" id="CAJOBC010001728">
    <property type="protein sequence ID" value="CAF3695404.1"/>
    <property type="molecule type" value="Genomic_DNA"/>
</dbReference>
<feature type="region of interest" description="Disordered" evidence="1">
    <location>
        <begin position="1"/>
        <end position="82"/>
    </location>
</feature>
<keyword evidence="6" id="KW-1185">Reference proteome</keyword>
<dbReference type="AlphaFoldDB" id="A0A814APN0"/>
<dbReference type="EMBL" id="CAJNOK010016770">
    <property type="protein sequence ID" value="CAF1251538.1"/>
    <property type="molecule type" value="Genomic_DNA"/>
</dbReference>
<evidence type="ECO:0000313" key="4">
    <source>
        <dbReference type="EMBL" id="CAF3695404.1"/>
    </source>
</evidence>
<dbReference type="Proteomes" id="UP000677228">
    <property type="component" value="Unassembled WGS sequence"/>
</dbReference>
<proteinExistence type="predicted"/>
<evidence type="ECO:0000256" key="1">
    <source>
        <dbReference type="SAM" id="MobiDB-lite"/>
    </source>
</evidence>
<comment type="caution">
    <text evidence="2">The sequence shown here is derived from an EMBL/GenBank/DDBJ whole genome shotgun (WGS) entry which is preliminary data.</text>
</comment>
<accession>A0A814APN0</accession>
<feature type="compositionally biased region" description="Acidic residues" evidence="1">
    <location>
        <begin position="54"/>
        <end position="70"/>
    </location>
</feature>
<sequence>MPTSSMADLSGDAASDEEGMTNDNDSQTSDETTSDKDLMDADRQSINESASDNDMADEVASVDEGEDEEICTDRSCGTVGNM</sequence>
<dbReference type="EMBL" id="CAJOBA010038324">
    <property type="protein sequence ID" value="CAF4058791.1"/>
    <property type="molecule type" value="Genomic_DNA"/>
</dbReference>
<dbReference type="Proteomes" id="UP000663829">
    <property type="component" value="Unassembled WGS sequence"/>
</dbReference>
<dbReference type="Proteomes" id="UP000681722">
    <property type="component" value="Unassembled WGS sequence"/>
</dbReference>
<reference evidence="2" key="1">
    <citation type="submission" date="2021-02" db="EMBL/GenBank/DDBJ databases">
        <authorList>
            <person name="Nowell W R."/>
        </authorList>
    </citation>
    <scope>NUCLEOTIDE SEQUENCE</scope>
</reference>